<keyword evidence="8 9" id="KW-0472">Membrane</keyword>
<feature type="transmembrane region" description="Helical" evidence="9">
    <location>
        <begin position="336"/>
        <end position="357"/>
    </location>
</feature>
<name>A0A1G2RJB5_9BACT</name>
<evidence type="ECO:0000256" key="2">
    <source>
        <dbReference type="ARBA" id="ARBA00022448"/>
    </source>
</evidence>
<feature type="domain" description="SecDF P1 head subdomain" evidence="12">
    <location>
        <begin position="163"/>
        <end position="264"/>
    </location>
</feature>
<keyword evidence="2 9" id="KW-0813">Transport</keyword>
<dbReference type="HAMAP" id="MF_01463_B">
    <property type="entry name" value="SecD_B"/>
    <property type="match status" value="1"/>
</dbReference>
<dbReference type="Proteomes" id="UP000177287">
    <property type="component" value="Unassembled WGS sequence"/>
</dbReference>
<dbReference type="Pfam" id="PF02355">
    <property type="entry name" value="SecD_SecF_C"/>
    <property type="match status" value="1"/>
</dbReference>
<comment type="function">
    <text evidence="9">Part of the Sec protein translocase complex. Interacts with the SecYEG preprotein conducting channel. SecDF uses the proton motive force (PMF) to complete protein translocation after the ATP-dependent function of SecA.</text>
</comment>
<sequence>MKSRVYVVLILLAGMLLGYFTYSAQSAGSRWNFKLGLDLRGGTQLVYNADTSRLAGGDVDDAMSALRDVIERRVNLFGITEPTVQTETANIGVEGSQRRLIVELPGVSAIDEAVALIGQTPTLEFKTERLTEERDVILKKIEEIKKKQESGTDTSKDIETLKDPYYIDSQLTGRFLKTARVEFNSQTSEPYVSLEFNDEGANLFAKITRDNVGKNVAIYLDGQPISQPRVNEEITGGKAQISGGFTPQEAKLLAGRLNSGALPIPIALVASSKVGATLGEGAFERGTTAALYGYLAVIIFLIAWYRVPGLIAALSLAIYAVIVLALFKLLSVTLTAAGIAGFILSLGMAVDANVLIFERMKEEKKRGKQISVAIGEGFSRAWTSIRDSNISSLITAIILFWFGTSLVQGFALVWMIGIATSLFASLVITKMLMRAVYVGS</sequence>
<feature type="domain" description="Protein translocase subunit SecDF P1" evidence="11">
    <location>
        <begin position="65"/>
        <end position="127"/>
    </location>
</feature>
<evidence type="ECO:0000256" key="4">
    <source>
        <dbReference type="ARBA" id="ARBA00022692"/>
    </source>
</evidence>
<dbReference type="GO" id="GO:0006605">
    <property type="term" value="P:protein targeting"/>
    <property type="evidence" value="ECO:0007669"/>
    <property type="project" value="UniProtKB-UniRule"/>
</dbReference>
<dbReference type="GO" id="GO:0043952">
    <property type="term" value="P:protein transport by the Sec complex"/>
    <property type="evidence" value="ECO:0007669"/>
    <property type="project" value="UniProtKB-UniRule"/>
</dbReference>
<feature type="domain" description="Protein export membrane protein SecD/SecF C-terminal" evidence="10">
    <location>
        <begin position="270"/>
        <end position="435"/>
    </location>
</feature>
<dbReference type="GO" id="GO:0005886">
    <property type="term" value="C:plasma membrane"/>
    <property type="evidence" value="ECO:0007669"/>
    <property type="project" value="UniProtKB-SubCell"/>
</dbReference>
<dbReference type="NCBIfam" id="TIGR01129">
    <property type="entry name" value="secD"/>
    <property type="match status" value="1"/>
</dbReference>
<protein>
    <recommendedName>
        <fullName evidence="9">Protein translocase subunit SecD</fullName>
    </recommendedName>
</protein>
<dbReference type="SUPFAM" id="SSF82866">
    <property type="entry name" value="Multidrug efflux transporter AcrB transmembrane domain"/>
    <property type="match status" value="1"/>
</dbReference>
<comment type="subunit">
    <text evidence="9">Forms a complex with SecF. Part of the essential Sec protein translocation apparatus which comprises SecA, SecYEG and auxiliary proteins SecDF. Other proteins may also be involved.</text>
</comment>
<comment type="caution">
    <text evidence="9">Lacks conserved residue(s) required for the propagation of feature annotation.</text>
</comment>
<dbReference type="Pfam" id="PF21760">
    <property type="entry name" value="SecD_1st"/>
    <property type="match status" value="1"/>
</dbReference>
<dbReference type="AlphaFoldDB" id="A0A1G2RJB5"/>
<evidence type="ECO:0000256" key="1">
    <source>
        <dbReference type="ARBA" id="ARBA00004651"/>
    </source>
</evidence>
<evidence type="ECO:0000259" key="12">
    <source>
        <dbReference type="Pfam" id="PF22599"/>
    </source>
</evidence>
<dbReference type="EMBL" id="MHUF01000008">
    <property type="protein sequence ID" value="OHA72936.1"/>
    <property type="molecule type" value="Genomic_DNA"/>
</dbReference>
<keyword evidence="5 9" id="KW-0653">Protein transport</keyword>
<dbReference type="NCBIfam" id="TIGR00916">
    <property type="entry name" value="2A0604s01"/>
    <property type="match status" value="1"/>
</dbReference>
<evidence type="ECO:0000256" key="9">
    <source>
        <dbReference type="HAMAP-Rule" id="MF_01463"/>
    </source>
</evidence>
<evidence type="ECO:0000313" key="13">
    <source>
        <dbReference type="EMBL" id="OHA72936.1"/>
    </source>
</evidence>
<dbReference type="Gene3D" id="1.20.1640.10">
    <property type="entry name" value="Multidrug efflux transporter AcrB transmembrane domain"/>
    <property type="match status" value="1"/>
</dbReference>
<organism evidence="13 14">
    <name type="scientific">Candidatus Wildermuthbacteria bacterium RIFCSPLOWO2_01_FULL_47_18</name>
    <dbReference type="NCBI Taxonomy" id="1802460"/>
    <lineage>
        <taxon>Bacteria</taxon>
        <taxon>Candidatus Wildermuthiibacteriota</taxon>
    </lineage>
</organism>
<dbReference type="PANTHER" id="PTHR30081:SF1">
    <property type="entry name" value="PROTEIN TRANSLOCASE SUBUNIT SECD"/>
    <property type="match status" value="1"/>
</dbReference>
<dbReference type="InterPro" id="IPR054384">
    <property type="entry name" value="SecDF_P1_head"/>
</dbReference>
<evidence type="ECO:0000259" key="11">
    <source>
        <dbReference type="Pfam" id="PF21760"/>
    </source>
</evidence>
<evidence type="ECO:0000256" key="7">
    <source>
        <dbReference type="ARBA" id="ARBA00023010"/>
    </source>
</evidence>
<keyword evidence="3 9" id="KW-1003">Cell membrane</keyword>
<dbReference type="InterPro" id="IPR022813">
    <property type="entry name" value="SecD/SecF_arch_bac"/>
</dbReference>
<dbReference type="Gene3D" id="3.30.1360.200">
    <property type="match status" value="1"/>
</dbReference>
<comment type="caution">
    <text evidence="13">The sequence shown here is derived from an EMBL/GenBank/DDBJ whole genome shotgun (WGS) entry which is preliminary data.</text>
</comment>
<feature type="transmembrane region" description="Helical" evidence="9">
    <location>
        <begin position="310"/>
        <end position="330"/>
    </location>
</feature>
<proteinExistence type="inferred from homology"/>
<keyword evidence="6 9" id="KW-1133">Transmembrane helix</keyword>
<feature type="transmembrane region" description="Helical" evidence="9">
    <location>
        <begin position="413"/>
        <end position="433"/>
    </location>
</feature>
<keyword evidence="4 9" id="KW-0812">Transmembrane</keyword>
<comment type="subcellular location">
    <subcellularLocation>
        <location evidence="1 9">Cell membrane</location>
        <topology evidence="1 9">Multi-pass membrane protein</topology>
    </subcellularLocation>
</comment>
<feature type="transmembrane region" description="Helical" evidence="9">
    <location>
        <begin position="390"/>
        <end position="407"/>
    </location>
</feature>
<reference evidence="13 14" key="1">
    <citation type="journal article" date="2016" name="Nat. Commun.">
        <title>Thousands of microbial genomes shed light on interconnected biogeochemical processes in an aquifer system.</title>
        <authorList>
            <person name="Anantharaman K."/>
            <person name="Brown C.T."/>
            <person name="Hug L.A."/>
            <person name="Sharon I."/>
            <person name="Castelle C.J."/>
            <person name="Probst A.J."/>
            <person name="Thomas B.C."/>
            <person name="Singh A."/>
            <person name="Wilkins M.J."/>
            <person name="Karaoz U."/>
            <person name="Brodie E.L."/>
            <person name="Williams K.H."/>
            <person name="Hubbard S.S."/>
            <person name="Banfield J.F."/>
        </authorList>
    </citation>
    <scope>NUCLEOTIDE SEQUENCE [LARGE SCALE GENOMIC DNA]</scope>
</reference>
<dbReference type="InterPro" id="IPR005791">
    <property type="entry name" value="SecD"/>
</dbReference>
<dbReference type="GO" id="GO:0065002">
    <property type="term" value="P:intracellular protein transmembrane transport"/>
    <property type="evidence" value="ECO:0007669"/>
    <property type="project" value="UniProtKB-UniRule"/>
</dbReference>
<gene>
    <name evidence="9" type="primary">secD</name>
    <name evidence="13" type="ORF">A3A27_02250</name>
</gene>
<dbReference type="Pfam" id="PF22599">
    <property type="entry name" value="SecDF_P1_head"/>
    <property type="match status" value="1"/>
</dbReference>
<dbReference type="InterPro" id="IPR055344">
    <property type="entry name" value="SecD_SecF_C_bact"/>
</dbReference>
<evidence type="ECO:0000259" key="10">
    <source>
        <dbReference type="Pfam" id="PF02355"/>
    </source>
</evidence>
<dbReference type="PANTHER" id="PTHR30081">
    <property type="entry name" value="PROTEIN-EXPORT MEMBRANE PROTEIN SEC"/>
    <property type="match status" value="1"/>
</dbReference>
<keyword evidence="7 9" id="KW-0811">Translocation</keyword>
<evidence type="ECO:0000256" key="6">
    <source>
        <dbReference type="ARBA" id="ARBA00022989"/>
    </source>
</evidence>
<evidence type="ECO:0000256" key="8">
    <source>
        <dbReference type="ARBA" id="ARBA00023136"/>
    </source>
</evidence>
<comment type="similarity">
    <text evidence="9">Belongs to the SecD/SecF family. SecD subfamily.</text>
</comment>
<feature type="transmembrane region" description="Helical" evidence="9">
    <location>
        <begin position="289"/>
        <end position="305"/>
    </location>
</feature>
<dbReference type="GO" id="GO:0015450">
    <property type="term" value="F:protein-transporting ATPase activity"/>
    <property type="evidence" value="ECO:0007669"/>
    <property type="project" value="InterPro"/>
</dbReference>
<evidence type="ECO:0000256" key="5">
    <source>
        <dbReference type="ARBA" id="ARBA00022927"/>
    </source>
</evidence>
<dbReference type="InterPro" id="IPR048634">
    <property type="entry name" value="SecD_SecF_C"/>
</dbReference>
<dbReference type="InterPro" id="IPR048631">
    <property type="entry name" value="SecD_1st"/>
</dbReference>
<dbReference type="Gene3D" id="3.30.70.3400">
    <property type="match status" value="1"/>
</dbReference>
<evidence type="ECO:0000313" key="14">
    <source>
        <dbReference type="Proteomes" id="UP000177287"/>
    </source>
</evidence>
<evidence type="ECO:0000256" key="3">
    <source>
        <dbReference type="ARBA" id="ARBA00022475"/>
    </source>
</evidence>
<accession>A0A1G2RJB5</accession>